<evidence type="ECO:0000256" key="6">
    <source>
        <dbReference type="ARBA" id="ARBA00022917"/>
    </source>
</evidence>
<keyword evidence="7 9" id="KW-0030">Aminoacyl-tRNA synthetase</keyword>
<dbReference type="SUPFAM" id="SSF50677">
    <property type="entry name" value="ValRS/IleRS/LeuRS editing domain"/>
    <property type="match status" value="1"/>
</dbReference>
<evidence type="ECO:0000256" key="8">
    <source>
        <dbReference type="ARBA" id="ARBA00047469"/>
    </source>
</evidence>
<evidence type="ECO:0000259" key="13">
    <source>
        <dbReference type="Pfam" id="PF13603"/>
    </source>
</evidence>
<dbReference type="InterPro" id="IPR025709">
    <property type="entry name" value="Leu_tRNA-synth_edit"/>
</dbReference>
<proteinExistence type="inferred from homology"/>
<dbReference type="PRINTS" id="PR00985">
    <property type="entry name" value="TRNASYNTHLEU"/>
</dbReference>
<evidence type="ECO:0000256" key="5">
    <source>
        <dbReference type="ARBA" id="ARBA00022840"/>
    </source>
</evidence>
<keyword evidence="3 9" id="KW-0436">Ligase</keyword>
<dbReference type="GO" id="GO:0004823">
    <property type="term" value="F:leucine-tRNA ligase activity"/>
    <property type="evidence" value="ECO:0007669"/>
    <property type="project" value="UniProtKB-EC"/>
</dbReference>
<dbReference type="SUPFAM" id="SSF52374">
    <property type="entry name" value="Nucleotidylyl transferase"/>
    <property type="match status" value="1"/>
</dbReference>
<dbReference type="AlphaFoldDB" id="A0A7S0FZ12"/>
<dbReference type="FunFam" id="3.40.50.620:FF:000077">
    <property type="entry name" value="Leucine--tRNA ligase"/>
    <property type="match status" value="1"/>
</dbReference>
<dbReference type="GO" id="GO:0006429">
    <property type="term" value="P:leucyl-tRNA aminoacylation"/>
    <property type="evidence" value="ECO:0007669"/>
    <property type="project" value="InterPro"/>
</dbReference>
<dbReference type="Pfam" id="PF00133">
    <property type="entry name" value="tRNA-synt_1"/>
    <property type="match status" value="1"/>
</dbReference>
<dbReference type="EMBL" id="HBEK01002842">
    <property type="protein sequence ID" value="CAD8391630.1"/>
    <property type="molecule type" value="Transcribed_RNA"/>
</dbReference>
<dbReference type="PANTHER" id="PTHR43740:SF2">
    <property type="entry name" value="LEUCINE--TRNA LIGASE, MITOCHONDRIAL"/>
    <property type="match status" value="1"/>
</dbReference>
<feature type="domain" description="Leucyl-tRNA synthetase editing" evidence="13">
    <location>
        <begin position="261"/>
        <end position="446"/>
    </location>
</feature>
<dbReference type="InterPro" id="IPR013155">
    <property type="entry name" value="M/V/L/I-tRNA-synth_anticd-bd"/>
</dbReference>
<evidence type="ECO:0000256" key="3">
    <source>
        <dbReference type="ARBA" id="ARBA00022598"/>
    </source>
</evidence>
<dbReference type="InterPro" id="IPR009080">
    <property type="entry name" value="tRNAsynth_Ia_anticodon-bd"/>
</dbReference>
<dbReference type="Gene3D" id="3.40.50.620">
    <property type="entry name" value="HUPs"/>
    <property type="match status" value="2"/>
</dbReference>
<evidence type="ECO:0000256" key="4">
    <source>
        <dbReference type="ARBA" id="ARBA00022741"/>
    </source>
</evidence>
<keyword evidence="4 9" id="KW-0547">Nucleotide-binding</keyword>
<dbReference type="InterPro" id="IPR002302">
    <property type="entry name" value="Leu-tRNA-ligase"/>
</dbReference>
<dbReference type="Pfam" id="PF13603">
    <property type="entry name" value="tRNA-synt_1_2"/>
    <property type="match status" value="1"/>
</dbReference>
<feature type="domain" description="Methionyl/Leucyl tRNA synthetase" evidence="12">
    <location>
        <begin position="81"/>
        <end position="212"/>
    </location>
</feature>
<dbReference type="CDD" id="cd00812">
    <property type="entry name" value="LeuRS_core"/>
    <property type="match status" value="1"/>
</dbReference>
<protein>
    <recommendedName>
        <fullName evidence="2">leucine--tRNA ligase</fullName>
        <ecNumber evidence="2">6.1.1.4</ecNumber>
    </recommendedName>
</protein>
<dbReference type="CDD" id="cd07958">
    <property type="entry name" value="Anticodon_Ia_Leu_BEm"/>
    <property type="match status" value="1"/>
</dbReference>
<dbReference type="InterPro" id="IPR014729">
    <property type="entry name" value="Rossmann-like_a/b/a_fold"/>
</dbReference>
<evidence type="ECO:0000313" key="14">
    <source>
        <dbReference type="EMBL" id="CAD8391630.1"/>
    </source>
</evidence>
<dbReference type="FunFam" id="3.40.50.620:FF:000056">
    <property type="entry name" value="Leucine--tRNA ligase"/>
    <property type="match status" value="1"/>
</dbReference>
<dbReference type="GO" id="GO:0005739">
    <property type="term" value="C:mitochondrion"/>
    <property type="evidence" value="ECO:0007669"/>
    <property type="project" value="UniProtKB-ARBA"/>
</dbReference>
<comment type="catalytic activity">
    <reaction evidence="8">
        <text>tRNA(Leu) + L-leucine + ATP = L-leucyl-tRNA(Leu) + AMP + diphosphate</text>
        <dbReference type="Rhea" id="RHEA:11688"/>
        <dbReference type="Rhea" id="RHEA-COMP:9613"/>
        <dbReference type="Rhea" id="RHEA-COMP:9622"/>
        <dbReference type="ChEBI" id="CHEBI:30616"/>
        <dbReference type="ChEBI" id="CHEBI:33019"/>
        <dbReference type="ChEBI" id="CHEBI:57427"/>
        <dbReference type="ChEBI" id="CHEBI:78442"/>
        <dbReference type="ChEBI" id="CHEBI:78494"/>
        <dbReference type="ChEBI" id="CHEBI:456215"/>
        <dbReference type="EC" id="6.1.1.4"/>
    </reaction>
</comment>
<dbReference type="Pfam" id="PF09334">
    <property type="entry name" value="tRNA-synt_1g"/>
    <property type="match status" value="1"/>
</dbReference>
<evidence type="ECO:0000256" key="1">
    <source>
        <dbReference type="ARBA" id="ARBA00005594"/>
    </source>
</evidence>
<dbReference type="InterPro" id="IPR002300">
    <property type="entry name" value="aa-tRNA-synth_Ia"/>
</dbReference>
<feature type="domain" description="Methionyl/Valyl/Leucyl/Isoleucyl-tRNA synthetase anticodon-binding" evidence="11">
    <location>
        <begin position="770"/>
        <end position="874"/>
    </location>
</feature>
<comment type="similarity">
    <text evidence="1 9">Belongs to the class-I aminoacyl-tRNA synthetase family.</text>
</comment>
<accession>A0A7S0FZ12</accession>
<sequence length="921" mass="104992">MELGFLGAVGFALQGRMNFGLKKEERLGERRNVATMAYNHLKVEPKWQKIWDEQETFRTPDVPKSGKELEEKEKFYALDMFPYPSGTGLHVGHPEGYTATDILSRYKRHQGFNVLHPMGWDAFGLPAEQYAVQTGTHPRETTKRNVDRFRSQLKRLGMSYDWSREVSTTDEGYYKWTQWIFLKLFERGLAYQAEVPVNWCPELGTVLANEEVINGKSERGGFPVERRPMRQWMLRITEYAERLLADLDTLDWPESLKTMQREWIGRSEGTELSFDVKSQSDRSISVYTTRPETICGVSYVCVAPEYDNIMELVAEAQKESVEEYIQEAMMKSDRDRTGEGATKKTGVWTGSMVINPVNGEEVPLWVADYVLSGYGTGAVMAVPAHDQRDFEFATEFDLPIIEVVTGGDILKSAYDGPGKIVNWNNALALDLDGMDAAEAKMKLKEKFAETSLGKWTVKYKLRDWLFSRQRYWGEPFPIVFVDGEPRALHESELPVVLPDVETYQPSGTGESPLSTIDSWVQVKDKETGRDAVRETNTMPQWAGSCWYYLRYIDPHNDDVLVDQDFEKYWMPVDLYVGGVEHAVLHLLYARFWHKVLYDCGVVSTKEPFQRLVNQGIILGNVEYTAFKDASGDYVSTKLINEVDETIKRTGERVFGEQMDARDLIKKGDSFFLKSNPEVRVQARSHKMSKSRGNVVNPDDVIQEHGADALRCYLMFMGPLEQVKPWTTTGVQGLSRFFQKVWRIFTEEDADGNARLNPKISENANPSKEQLAALHSTIKTVTQQTEEMKFNTALAAMMEYINTATKWEGPIDRCLLEPFVLLLSPYAPHLTEELWEKLGYSGSVSKVPWPKHKEEYLAVDEVQYSLLINGKQKLRLSTAVGLDRDAAEAFARSALKINGDKVNGKPIKKVVFVPNRLVNFVA</sequence>
<evidence type="ECO:0000259" key="12">
    <source>
        <dbReference type="Pfam" id="PF09334"/>
    </source>
</evidence>
<dbReference type="GO" id="GO:0005829">
    <property type="term" value="C:cytosol"/>
    <property type="evidence" value="ECO:0007669"/>
    <property type="project" value="TreeGrafter"/>
</dbReference>
<dbReference type="HAMAP" id="MF_00049_B">
    <property type="entry name" value="Leu_tRNA_synth_B"/>
    <property type="match status" value="1"/>
</dbReference>
<dbReference type="GO" id="GO:0002161">
    <property type="term" value="F:aminoacyl-tRNA deacylase activity"/>
    <property type="evidence" value="ECO:0007669"/>
    <property type="project" value="InterPro"/>
</dbReference>
<reference evidence="14" key="1">
    <citation type="submission" date="2021-01" db="EMBL/GenBank/DDBJ databases">
        <authorList>
            <person name="Corre E."/>
            <person name="Pelletier E."/>
            <person name="Niang G."/>
            <person name="Scheremetjew M."/>
            <person name="Finn R."/>
            <person name="Kale V."/>
            <person name="Holt S."/>
            <person name="Cochrane G."/>
            <person name="Meng A."/>
            <person name="Brown T."/>
            <person name="Cohen L."/>
        </authorList>
    </citation>
    <scope>NUCLEOTIDE SEQUENCE</scope>
    <source>
        <strain evidence="14">UTEX LB 2760</strain>
    </source>
</reference>
<gene>
    <name evidence="14" type="ORF">RMAR0315_LOCUS1605</name>
</gene>
<evidence type="ECO:0000256" key="2">
    <source>
        <dbReference type="ARBA" id="ARBA00013164"/>
    </source>
</evidence>
<name>A0A7S0FZ12_9RHOD</name>
<keyword evidence="6 9" id="KW-0648">Protein biosynthesis</keyword>
<feature type="domain" description="Aminoacyl-tRNA synthetase class Ia" evidence="10">
    <location>
        <begin position="683"/>
        <end position="715"/>
    </location>
</feature>
<evidence type="ECO:0000259" key="11">
    <source>
        <dbReference type="Pfam" id="PF08264"/>
    </source>
</evidence>
<dbReference type="Pfam" id="PF08264">
    <property type="entry name" value="Anticodon_1"/>
    <property type="match status" value="1"/>
</dbReference>
<evidence type="ECO:0000256" key="7">
    <source>
        <dbReference type="ARBA" id="ARBA00023146"/>
    </source>
</evidence>
<dbReference type="Gene3D" id="1.10.730.10">
    <property type="entry name" value="Isoleucyl-tRNA Synthetase, Domain 1"/>
    <property type="match status" value="1"/>
</dbReference>
<dbReference type="FunFam" id="1.10.730.10:FF:000011">
    <property type="entry name" value="Leucine--tRNA ligase chloroplastic/mitochondrial"/>
    <property type="match status" value="1"/>
</dbReference>
<dbReference type="EC" id="6.1.1.4" evidence="2"/>
<dbReference type="SUPFAM" id="SSF47323">
    <property type="entry name" value="Anticodon-binding domain of a subclass of class I aminoacyl-tRNA synthetases"/>
    <property type="match status" value="1"/>
</dbReference>
<keyword evidence="5 9" id="KW-0067">ATP-binding</keyword>
<dbReference type="GO" id="GO:0005524">
    <property type="term" value="F:ATP binding"/>
    <property type="evidence" value="ECO:0007669"/>
    <property type="project" value="UniProtKB-KW"/>
</dbReference>
<evidence type="ECO:0000259" key="10">
    <source>
        <dbReference type="Pfam" id="PF00133"/>
    </source>
</evidence>
<evidence type="ECO:0000256" key="9">
    <source>
        <dbReference type="RuleBase" id="RU363039"/>
    </source>
</evidence>
<dbReference type="PANTHER" id="PTHR43740">
    <property type="entry name" value="LEUCYL-TRNA SYNTHETASE"/>
    <property type="match status" value="1"/>
</dbReference>
<dbReference type="NCBIfam" id="TIGR00396">
    <property type="entry name" value="leuS_bact"/>
    <property type="match status" value="1"/>
</dbReference>
<dbReference type="InterPro" id="IPR009008">
    <property type="entry name" value="Val/Leu/Ile-tRNA-synth_edit"/>
</dbReference>
<dbReference type="InterPro" id="IPR015413">
    <property type="entry name" value="Methionyl/Leucyl_tRNA_Synth"/>
</dbReference>
<organism evidence="14">
    <name type="scientific">Rhodosorus marinus</name>
    <dbReference type="NCBI Taxonomy" id="101924"/>
    <lineage>
        <taxon>Eukaryota</taxon>
        <taxon>Rhodophyta</taxon>
        <taxon>Stylonematophyceae</taxon>
        <taxon>Stylonematales</taxon>
        <taxon>Stylonemataceae</taxon>
        <taxon>Rhodosorus</taxon>
    </lineage>
</organism>